<sequence length="375" mass="43357">MWKQRLKEIIDVGSNEYFDLLDSPTDFIDKYDNFVIFGAGGSGAKTKEYLDKLGKNVMYFVDNDINKKGTKFLGKTVKHPSEILMFENKVLIASVWWREIKQQLEVDFGLIGAIDSFIVSLESKMELENTQSNFLLKLKNDFDNYLKVFDLLDDEVSKAIYYRILKGRVFYGGLNPLFPPMPMVSYQQYSHSQVKPENGDCIVDAGAYTGDTIEEIIKENITYKKIYAFEPDDQNYAKLIENTKIYQNIEAYKYGLWDKADKLYFNAEANMGSSIASNIIQANQTIDTISLDEFFKDKEKPTLIKMDIEGAELNALLGAKEIICNYKPKLQICIYHKPEHLYQIPILLKEWVKDYKLYIGHHTYGFGDTVLYAKR</sequence>
<reference evidence="2 3" key="1">
    <citation type="journal article" date="2017" name="Front. Microbiol.">
        <title>Genome Sequence of Desulfurella amilsii Strain TR1 and Comparative Genomics of Desulfurellaceae Family.</title>
        <authorList>
            <person name="Florentino A.P."/>
            <person name="Stams A.J."/>
            <person name="Sanchez-Andrea I."/>
        </authorList>
    </citation>
    <scope>NUCLEOTIDE SEQUENCE [LARGE SCALE GENOMIC DNA]</scope>
    <source>
        <strain evidence="2 3">TR1</strain>
    </source>
</reference>
<evidence type="ECO:0000259" key="1">
    <source>
        <dbReference type="Pfam" id="PF05050"/>
    </source>
</evidence>
<dbReference type="GO" id="GO:0008171">
    <property type="term" value="F:O-methyltransferase activity"/>
    <property type="evidence" value="ECO:0007669"/>
    <property type="project" value="TreeGrafter"/>
</dbReference>
<dbReference type="STRING" id="1562698.DESAMIL20_737"/>
<comment type="caution">
    <text evidence="2">The sequence shown here is derived from an EMBL/GenBank/DDBJ whole genome shotgun (WGS) entry which is preliminary data.</text>
</comment>
<keyword evidence="2" id="KW-0489">Methyltransferase</keyword>
<dbReference type="EMBL" id="MDSU01000018">
    <property type="protein sequence ID" value="OSS41184.1"/>
    <property type="molecule type" value="Genomic_DNA"/>
</dbReference>
<evidence type="ECO:0000313" key="3">
    <source>
        <dbReference type="Proteomes" id="UP000194141"/>
    </source>
</evidence>
<dbReference type="Gene3D" id="3.40.50.150">
    <property type="entry name" value="Vaccinia Virus protein VP39"/>
    <property type="match status" value="1"/>
</dbReference>
<feature type="domain" description="Methyltransferase FkbM" evidence="1">
    <location>
        <begin position="204"/>
        <end position="337"/>
    </location>
</feature>
<dbReference type="PANTHER" id="PTHR36973">
    <property type="entry name" value="SLL1456 PROTEIN-RELATED"/>
    <property type="match status" value="1"/>
</dbReference>
<dbReference type="OrthoDB" id="5329963at2"/>
<protein>
    <submittedName>
        <fullName evidence="2">Methyltransferase FkbM</fullName>
    </submittedName>
</protein>
<dbReference type="RefSeq" id="WP_086033462.1">
    <property type="nucleotide sequence ID" value="NZ_MDSU01000018.1"/>
</dbReference>
<dbReference type="InterPro" id="IPR053188">
    <property type="entry name" value="FkbM_Methyltransferase"/>
</dbReference>
<keyword evidence="2" id="KW-0808">Transferase</keyword>
<evidence type="ECO:0000313" key="2">
    <source>
        <dbReference type="EMBL" id="OSS41184.1"/>
    </source>
</evidence>
<dbReference type="PANTHER" id="PTHR36973:SF4">
    <property type="entry name" value="NODULATION PROTEIN"/>
    <property type="match status" value="1"/>
</dbReference>
<dbReference type="NCBIfam" id="TIGR01444">
    <property type="entry name" value="fkbM_fam"/>
    <property type="match status" value="1"/>
</dbReference>
<dbReference type="Proteomes" id="UP000194141">
    <property type="component" value="Unassembled WGS sequence"/>
</dbReference>
<dbReference type="Pfam" id="PF05050">
    <property type="entry name" value="Methyltransf_21"/>
    <property type="match status" value="1"/>
</dbReference>
<dbReference type="InterPro" id="IPR006342">
    <property type="entry name" value="FkbM_mtfrase"/>
</dbReference>
<organism evidence="2 3">
    <name type="scientific">Desulfurella amilsii</name>
    <dbReference type="NCBI Taxonomy" id="1562698"/>
    <lineage>
        <taxon>Bacteria</taxon>
        <taxon>Pseudomonadati</taxon>
        <taxon>Campylobacterota</taxon>
        <taxon>Desulfurellia</taxon>
        <taxon>Desulfurellales</taxon>
        <taxon>Desulfurellaceae</taxon>
        <taxon>Desulfurella</taxon>
    </lineage>
</organism>
<accession>A0A1X4XUH8</accession>
<dbReference type="SUPFAM" id="SSF53335">
    <property type="entry name" value="S-adenosyl-L-methionine-dependent methyltransferases"/>
    <property type="match status" value="1"/>
</dbReference>
<dbReference type="InterPro" id="IPR029063">
    <property type="entry name" value="SAM-dependent_MTases_sf"/>
</dbReference>
<dbReference type="AlphaFoldDB" id="A0A1X4XUH8"/>
<dbReference type="GO" id="GO:0032259">
    <property type="term" value="P:methylation"/>
    <property type="evidence" value="ECO:0007669"/>
    <property type="project" value="UniProtKB-KW"/>
</dbReference>
<keyword evidence="3" id="KW-1185">Reference proteome</keyword>
<proteinExistence type="predicted"/>
<gene>
    <name evidence="2" type="ORF">DESAMIL20_737</name>
</gene>
<name>A0A1X4XUH8_9BACT</name>